<evidence type="ECO:0000256" key="3">
    <source>
        <dbReference type="ARBA" id="ARBA00022691"/>
    </source>
</evidence>
<feature type="binding site" evidence="4">
    <location>
        <position position="283"/>
    </location>
    <ligand>
        <name>S-adenosyl-L-methionine</name>
        <dbReference type="ChEBI" id="CHEBI:59789"/>
    </ligand>
</feature>
<dbReference type="PANTHER" id="PTHR11061:SF30">
    <property type="entry name" value="TRNA (URACIL(54)-C(5))-METHYLTRANSFERASE"/>
    <property type="match status" value="1"/>
</dbReference>
<dbReference type="NCBIfam" id="TIGR00479">
    <property type="entry name" value="rumA"/>
    <property type="match status" value="1"/>
</dbReference>
<name>A0A5D8QCP0_9THEO</name>
<dbReference type="FunFam" id="3.40.50.150:FF:000009">
    <property type="entry name" value="23S rRNA (Uracil(1939)-C(5))-methyltransferase RlmD"/>
    <property type="match status" value="1"/>
</dbReference>
<dbReference type="InterPro" id="IPR002792">
    <property type="entry name" value="TRAM_dom"/>
</dbReference>
<dbReference type="Proteomes" id="UP000322976">
    <property type="component" value="Unassembled WGS sequence"/>
</dbReference>
<sequence>MHNLKVGQKIEIYIEKMASEGQGIAKYDGMTVFVEKAIAGEKVQAEVSKVKKDYAVAETIHILEASLYRVEPLCPVYNLCGGCQLQHMSYEGELIFKKNKIEDALKRIGSIEVKVNDVIGMNSPYYYRSKAQYPVATVDGKAVMGFYKERSHEIVPIKECMLQNRQAENIAMEVLEFIKEFNIQVYNENTKQGLIRHIMTRYSKSTGETMVVIVARENNLPHKDELVNRLKKYDGFAGLALNINPQDTNVVLGNKNIFLYGKSRIIESIGGLKYYISPQSFFQVNPIQTEILYSKALEFANLQGDELVIDAYCGVGTISLFLARRAKQVIGIEVVEKAVEDAKENAGLNKISNADFIAGKSEDIMKDLKNRGITPDVIVVDPPRKGCDDAVLDSIIDMAPERIVYVSCNPATLARDLKKLSKKYCIKEVQPVDMFPRTSHIECVVLMTNVKNK</sequence>
<comment type="similarity">
    <text evidence="4">Belongs to the class I-like SAM-binding methyltransferase superfamily. RNA M5U methyltransferase family.</text>
</comment>
<accession>A0A5D8QCP0</accession>
<dbReference type="InterPro" id="IPR030390">
    <property type="entry name" value="MeTrfase_TrmA_AS"/>
</dbReference>
<dbReference type="AlphaFoldDB" id="A0A5D8QCP0"/>
<dbReference type="PROSITE" id="PS51687">
    <property type="entry name" value="SAM_MT_RNA_M5U"/>
    <property type="match status" value="1"/>
</dbReference>
<dbReference type="EC" id="2.1.1.190" evidence="7"/>
<evidence type="ECO:0000313" key="8">
    <source>
        <dbReference type="Proteomes" id="UP000322976"/>
    </source>
</evidence>
<dbReference type="Pfam" id="PF05958">
    <property type="entry name" value="tRNA_U5-meth_tr"/>
    <property type="match status" value="1"/>
</dbReference>
<dbReference type="Gene3D" id="2.40.50.1070">
    <property type="match status" value="1"/>
</dbReference>
<evidence type="ECO:0000256" key="2">
    <source>
        <dbReference type="ARBA" id="ARBA00022679"/>
    </source>
</evidence>
<evidence type="ECO:0000256" key="5">
    <source>
        <dbReference type="PROSITE-ProRule" id="PRU10015"/>
    </source>
</evidence>
<feature type="binding site" evidence="4">
    <location>
        <position position="333"/>
    </location>
    <ligand>
        <name>S-adenosyl-L-methionine</name>
        <dbReference type="ChEBI" id="CHEBI:59789"/>
    </ligand>
</feature>
<keyword evidence="8" id="KW-1185">Reference proteome</keyword>
<dbReference type="Pfam" id="PF01938">
    <property type="entry name" value="TRAM"/>
    <property type="match status" value="1"/>
</dbReference>
<dbReference type="RefSeq" id="WP_149545405.1">
    <property type="nucleotide sequence ID" value="NZ_VTPS01000010.1"/>
</dbReference>
<dbReference type="InterPro" id="IPR012340">
    <property type="entry name" value="NA-bd_OB-fold"/>
</dbReference>
<dbReference type="SUPFAM" id="SSF53335">
    <property type="entry name" value="S-adenosyl-L-methionine-dependent methyltransferases"/>
    <property type="match status" value="1"/>
</dbReference>
<organism evidence="7 8">
    <name type="scientific">Calorimonas adulescens</name>
    <dbReference type="NCBI Taxonomy" id="2606906"/>
    <lineage>
        <taxon>Bacteria</taxon>
        <taxon>Bacillati</taxon>
        <taxon>Bacillota</taxon>
        <taxon>Clostridia</taxon>
        <taxon>Thermoanaerobacterales</taxon>
        <taxon>Thermoanaerobacteraceae</taxon>
        <taxon>Calorimonas</taxon>
    </lineage>
</organism>
<dbReference type="PANTHER" id="PTHR11061">
    <property type="entry name" value="RNA M5U METHYLTRANSFERASE"/>
    <property type="match status" value="1"/>
</dbReference>
<keyword evidence="3 4" id="KW-0949">S-adenosyl-L-methionine</keyword>
<feature type="active site" description="Nucleophile" evidence="4">
    <location>
        <position position="408"/>
    </location>
</feature>
<dbReference type="InterPro" id="IPR029063">
    <property type="entry name" value="SAM-dependent_MTases_sf"/>
</dbReference>
<dbReference type="GO" id="GO:0070041">
    <property type="term" value="F:rRNA (uridine-C5-)-methyltransferase activity"/>
    <property type="evidence" value="ECO:0007669"/>
    <property type="project" value="UniProtKB-ARBA"/>
</dbReference>
<feature type="active site" evidence="5">
    <location>
        <position position="408"/>
    </location>
</feature>
<dbReference type="CDD" id="cd02440">
    <property type="entry name" value="AdoMet_MTases"/>
    <property type="match status" value="1"/>
</dbReference>
<dbReference type="Gene3D" id="2.40.50.140">
    <property type="entry name" value="Nucleic acid-binding proteins"/>
    <property type="match status" value="1"/>
</dbReference>
<protein>
    <submittedName>
        <fullName evidence="7">23S rRNA (Uracil(1939)-C(5))-methyltransferase RlmD</fullName>
        <ecNumber evidence="7">2.1.1.190</ecNumber>
    </submittedName>
</protein>
<dbReference type="InterPro" id="IPR010280">
    <property type="entry name" value="U5_MeTrfase_fam"/>
</dbReference>
<dbReference type="GO" id="GO:0070475">
    <property type="term" value="P:rRNA base methylation"/>
    <property type="evidence" value="ECO:0007669"/>
    <property type="project" value="TreeGrafter"/>
</dbReference>
<keyword evidence="1 4" id="KW-0489">Methyltransferase</keyword>
<dbReference type="PROSITE" id="PS50926">
    <property type="entry name" value="TRAM"/>
    <property type="match status" value="1"/>
</dbReference>
<evidence type="ECO:0000313" key="7">
    <source>
        <dbReference type="EMBL" id="TZE81879.1"/>
    </source>
</evidence>
<keyword evidence="2 4" id="KW-0808">Transferase</keyword>
<reference evidence="7 8" key="1">
    <citation type="submission" date="2019-08" db="EMBL/GenBank/DDBJ databases">
        <title>Calorimonas adulescens gen. nov., sp. nov., an anaerobic thermophilic bacterium from Sakhalin hot spring.</title>
        <authorList>
            <person name="Khomyakova M.A."/>
            <person name="Merkel A.Y."/>
            <person name="Novikov A."/>
            <person name="Bonch-Osmolovskaya E.A."/>
            <person name="Slobodkin A.I."/>
        </authorList>
    </citation>
    <scope>NUCLEOTIDE SEQUENCE [LARGE SCALE GENOMIC DNA]</scope>
    <source>
        <strain evidence="7 8">A05MB</strain>
    </source>
</reference>
<evidence type="ECO:0000256" key="4">
    <source>
        <dbReference type="PROSITE-ProRule" id="PRU01024"/>
    </source>
</evidence>
<comment type="caution">
    <text evidence="7">The sequence shown here is derived from an EMBL/GenBank/DDBJ whole genome shotgun (WGS) entry which is preliminary data.</text>
</comment>
<feature type="domain" description="TRAM" evidence="6">
    <location>
        <begin position="3"/>
        <end position="61"/>
    </location>
</feature>
<gene>
    <name evidence="7" type="primary">rlmD</name>
    <name evidence="7" type="ORF">FWJ32_07855</name>
</gene>
<evidence type="ECO:0000259" key="6">
    <source>
        <dbReference type="PROSITE" id="PS50926"/>
    </source>
</evidence>
<feature type="binding site" evidence="4">
    <location>
        <position position="312"/>
    </location>
    <ligand>
        <name>S-adenosyl-L-methionine</name>
        <dbReference type="ChEBI" id="CHEBI:59789"/>
    </ligand>
</feature>
<proteinExistence type="inferred from homology"/>
<dbReference type="EMBL" id="VTPS01000010">
    <property type="protein sequence ID" value="TZE81879.1"/>
    <property type="molecule type" value="Genomic_DNA"/>
</dbReference>
<dbReference type="PROSITE" id="PS01230">
    <property type="entry name" value="TRMA_1"/>
    <property type="match status" value="1"/>
</dbReference>
<dbReference type="FunFam" id="2.40.50.140:FF:000097">
    <property type="entry name" value="23S rRNA (uracil(1939)-C(5))-methyltransferase RlmD"/>
    <property type="match status" value="1"/>
</dbReference>
<evidence type="ECO:0000256" key="1">
    <source>
        <dbReference type="ARBA" id="ARBA00022603"/>
    </source>
</evidence>
<feature type="binding site" evidence="4">
    <location>
        <position position="381"/>
    </location>
    <ligand>
        <name>S-adenosyl-L-methionine</name>
        <dbReference type="ChEBI" id="CHEBI:59789"/>
    </ligand>
</feature>
<dbReference type="Gene3D" id="3.40.50.150">
    <property type="entry name" value="Vaccinia Virus protein VP39"/>
    <property type="match status" value="1"/>
</dbReference>
<dbReference type="SUPFAM" id="SSF50249">
    <property type="entry name" value="Nucleic acid-binding proteins"/>
    <property type="match status" value="1"/>
</dbReference>
<dbReference type="FunFam" id="2.40.50.1070:FF:000003">
    <property type="entry name" value="23S rRNA (Uracil-5-)-methyltransferase RumA"/>
    <property type="match status" value="1"/>
</dbReference>